<evidence type="ECO:0000256" key="4">
    <source>
        <dbReference type="ARBA" id="ARBA00023316"/>
    </source>
</evidence>
<dbReference type="OMA" id="HYKTWIT"/>
<dbReference type="InterPro" id="IPR001547">
    <property type="entry name" value="Glyco_hydro_5"/>
</dbReference>
<dbReference type="GO" id="GO:0009251">
    <property type="term" value="P:glucan catabolic process"/>
    <property type="evidence" value="ECO:0007669"/>
    <property type="project" value="TreeGrafter"/>
</dbReference>
<dbReference type="AlphaFoldDB" id="I6NE24"/>
<evidence type="ECO:0000256" key="3">
    <source>
        <dbReference type="ARBA" id="ARBA00023295"/>
    </source>
</evidence>
<organism evidence="8 9">
    <name type="scientific">Eremothecium cymbalariae (strain CBS 270.75 / DBVPG 7215 / KCTC 17166 / NRRL Y-17582)</name>
    <name type="common">Yeast</name>
    <dbReference type="NCBI Taxonomy" id="931890"/>
    <lineage>
        <taxon>Eukaryota</taxon>
        <taxon>Fungi</taxon>
        <taxon>Dikarya</taxon>
        <taxon>Ascomycota</taxon>
        <taxon>Saccharomycotina</taxon>
        <taxon>Saccharomycetes</taxon>
        <taxon>Saccharomycetales</taxon>
        <taxon>Saccharomycetaceae</taxon>
        <taxon>Eremothecium</taxon>
    </lineage>
</organism>
<dbReference type="InterPro" id="IPR050386">
    <property type="entry name" value="Glycosyl_hydrolase_5"/>
</dbReference>
<evidence type="ECO:0000256" key="5">
    <source>
        <dbReference type="RuleBase" id="RU361153"/>
    </source>
</evidence>
<evidence type="ECO:0000259" key="7">
    <source>
        <dbReference type="Pfam" id="PF00150"/>
    </source>
</evidence>
<dbReference type="InterPro" id="IPR017853">
    <property type="entry name" value="GH"/>
</dbReference>
<dbReference type="GO" id="GO:0004338">
    <property type="term" value="F:glucan exo-1,3-beta-glucosidase activity"/>
    <property type="evidence" value="ECO:0007669"/>
    <property type="project" value="EnsemblFungi"/>
</dbReference>
<dbReference type="Pfam" id="PF00150">
    <property type="entry name" value="Cellulase"/>
    <property type="match status" value="1"/>
</dbReference>
<dbReference type="InParanoid" id="I6NE24"/>
<feature type="domain" description="Glycoside hydrolase family 5" evidence="7">
    <location>
        <begin position="113"/>
        <end position="314"/>
    </location>
</feature>
<dbReference type="GO" id="GO:0005576">
    <property type="term" value="C:extracellular region"/>
    <property type="evidence" value="ECO:0007669"/>
    <property type="project" value="TreeGrafter"/>
</dbReference>
<evidence type="ECO:0000256" key="6">
    <source>
        <dbReference type="SAM" id="SignalP"/>
    </source>
</evidence>
<dbReference type="OrthoDB" id="62120at2759"/>
<dbReference type="PANTHER" id="PTHR31297">
    <property type="entry name" value="GLUCAN ENDO-1,6-BETA-GLUCOSIDASE B"/>
    <property type="match status" value="1"/>
</dbReference>
<dbReference type="GO" id="GO:0009986">
    <property type="term" value="C:cell surface"/>
    <property type="evidence" value="ECO:0007669"/>
    <property type="project" value="TreeGrafter"/>
</dbReference>
<dbReference type="PANTHER" id="PTHR31297:SF9">
    <property type="entry name" value="GLUCAN 1,3-BETA-GLUCOSIDASE 2"/>
    <property type="match status" value="1"/>
</dbReference>
<evidence type="ECO:0000313" key="8">
    <source>
        <dbReference type="EMBL" id="AET40316.1"/>
    </source>
</evidence>
<dbReference type="eggNOG" id="ENOG502QW42">
    <property type="taxonomic scope" value="Eukaryota"/>
</dbReference>
<dbReference type="SUPFAM" id="SSF51445">
    <property type="entry name" value="(Trans)glycosidases"/>
    <property type="match status" value="1"/>
</dbReference>
<accession>I6NE24</accession>
<reference evidence="8 9" key="1">
    <citation type="journal article" date="2011" name="G3 (Bethesda)">
        <title>Genome evolution in the Eremothecium clade of the Saccharomyces complex revealed by comparative genomics.</title>
        <authorList>
            <person name="Wendland J."/>
            <person name="Walther A."/>
        </authorList>
    </citation>
    <scope>NUCLEOTIDE SEQUENCE [LARGE SCALE GENOMIC DNA]</scope>
    <source>
        <strain evidence="9">CBS 270.75 / DBVPG 7215 / KCTC 17166 / NRRL Y-17582</strain>
    </source>
</reference>
<dbReference type="GO" id="GO:0009277">
    <property type="term" value="C:fungal-type cell wall"/>
    <property type="evidence" value="ECO:0007669"/>
    <property type="project" value="EnsemblFungi"/>
</dbReference>
<sequence>MKGRSFLAIVLAMAITVLAKMTEARTLNSSIGTHQSKINSTSHLQFDKIKGVSVGGWLVTEPFISPSLFWSAIHWSQGSARSNVSIVDEYTLCQVLGQERARVLLLQHYKTWITRNDIQEIKRHGFNLVRIPIGYWAWKKQGTVDQYVNNITFYDPYVGGLQLDYFENALRWCKEAGLKAWIDLHTAPGSQNGFDNSGQRLLNEDLGWLAKNTTKELTHAILRNIFDEYVDGKWKDVIVGVEIINEPMGHILGIENVIEFYNETINDYLDTGKKTPLVIQEAFQDVGFWNDYWNDTKLTIYVDHHHYEVFSYDQLLNDQFTRLTNIMEYGEALEKEQSAHGSIVGEWSGAITDCATWLNGLGIGARYDGTYYKTVNSSREHRYILGACQSHKDISLWDREYKMQVRQFIEAQLTSFSANSKGWIFWNWKTESAPEWDYLKLVTHGVFPHPFDNLTYFNSDGSMGTVLTSSLESSRNNRIKYNAHASSSAALGPTGIAFNAIKLLMQTASKFVTVLLFVVTALVAF</sequence>
<keyword evidence="6" id="KW-0732">Signal</keyword>
<protein>
    <recommendedName>
        <fullName evidence="7">Glycoside hydrolase family 5 domain-containing protein</fullName>
    </recommendedName>
</protein>
<dbReference type="Gene3D" id="3.20.20.80">
    <property type="entry name" value="Glycosidases"/>
    <property type="match status" value="1"/>
</dbReference>
<keyword evidence="3 5" id="KW-0326">Glycosidase</keyword>
<dbReference type="GO" id="GO:0071555">
    <property type="term" value="P:cell wall organization"/>
    <property type="evidence" value="ECO:0007669"/>
    <property type="project" value="UniProtKB-KW"/>
</dbReference>
<name>I6NE24_ERECY</name>
<dbReference type="RefSeq" id="XP_003647133.1">
    <property type="nucleotide sequence ID" value="XM_003647085.1"/>
</dbReference>
<comment type="similarity">
    <text evidence="1 5">Belongs to the glycosyl hydrolase 5 (cellulase A) family.</text>
</comment>
<gene>
    <name evidence="8" type="ordered locus">Ecym_5578</name>
</gene>
<feature type="chain" id="PRO_5003705549" description="Glycoside hydrolase family 5 domain-containing protein" evidence="6">
    <location>
        <begin position="20"/>
        <end position="525"/>
    </location>
</feature>
<proteinExistence type="inferred from homology"/>
<dbReference type="KEGG" id="erc:Ecym_5578"/>
<evidence type="ECO:0000256" key="2">
    <source>
        <dbReference type="ARBA" id="ARBA00022801"/>
    </source>
</evidence>
<feature type="signal peptide" evidence="6">
    <location>
        <begin position="1"/>
        <end position="19"/>
    </location>
</feature>
<dbReference type="HOGENOM" id="CLU_004624_0_0_1"/>
<dbReference type="EMBL" id="CP002501">
    <property type="protein sequence ID" value="AET40316.1"/>
    <property type="molecule type" value="Genomic_DNA"/>
</dbReference>
<dbReference type="FunCoup" id="I6NE24">
    <property type="interactions" value="49"/>
</dbReference>
<evidence type="ECO:0000313" key="9">
    <source>
        <dbReference type="Proteomes" id="UP000006790"/>
    </source>
</evidence>
<keyword evidence="9" id="KW-1185">Reference proteome</keyword>
<keyword evidence="4" id="KW-0961">Cell wall biogenesis/degradation</keyword>
<dbReference type="GeneID" id="11472082"/>
<dbReference type="STRING" id="931890.I6NE24"/>
<evidence type="ECO:0000256" key="1">
    <source>
        <dbReference type="ARBA" id="ARBA00005641"/>
    </source>
</evidence>
<dbReference type="Proteomes" id="UP000006790">
    <property type="component" value="Chromosome 5"/>
</dbReference>
<keyword evidence="2 5" id="KW-0378">Hydrolase</keyword>